<keyword evidence="5" id="KW-0560">Oxidoreductase</keyword>
<dbReference type="Gene3D" id="3.40.109.10">
    <property type="entry name" value="NADH Oxidase"/>
    <property type="match status" value="1"/>
</dbReference>
<evidence type="ECO:0000256" key="1">
    <source>
        <dbReference type="ARBA" id="ARBA00001917"/>
    </source>
</evidence>
<comment type="caution">
    <text evidence="8">The sequence shown here is derived from an EMBL/GenBank/DDBJ whole genome shotgun (WGS) entry which is preliminary data.</text>
</comment>
<comment type="similarity">
    <text evidence="2">Belongs to the nitroreductase family.</text>
</comment>
<evidence type="ECO:0000256" key="4">
    <source>
        <dbReference type="ARBA" id="ARBA00022643"/>
    </source>
</evidence>
<sequence>MNLKEALEGRRSVRRYSDRPVDREVIVSLLEAAETAPSAGNLRAREYYVVTSPELRSALSVAAFGQEHVARAPVVVVVCADPARSGMRYGDRGQLYSIQDAAAATTCLLLAAHDLGLGSCWIGAFDEMVARDILDLPGRLLPTAMVSIGWPDERPAPPPSRDMTEAIHWIEG</sequence>
<reference evidence="9 10" key="2">
    <citation type="journal article" date="2015" name="MBio">
        <title>Genome-Resolved Metagenomic Analysis Reveals Roles for Candidate Phyla and Other Microbial Community Members in Biogeochemical Transformations in Oil Reservoirs.</title>
        <authorList>
            <person name="Hu P."/>
            <person name="Tom L."/>
            <person name="Singh A."/>
            <person name="Thomas B.C."/>
            <person name="Baker B.J."/>
            <person name="Piceno Y.M."/>
            <person name="Andersen G.L."/>
            <person name="Banfield J.F."/>
        </authorList>
    </citation>
    <scope>NUCLEOTIDE SEQUENCE [LARGE SCALE GENOMIC DNA]</scope>
    <source>
        <strain evidence="7">57_489</strain>
    </source>
</reference>
<dbReference type="GO" id="GO:0016491">
    <property type="term" value="F:oxidoreductase activity"/>
    <property type="evidence" value="ECO:0007669"/>
    <property type="project" value="UniProtKB-KW"/>
</dbReference>
<evidence type="ECO:0000313" key="9">
    <source>
        <dbReference type="Proteomes" id="UP000053961"/>
    </source>
</evidence>
<dbReference type="Proteomes" id="UP000053961">
    <property type="component" value="Unassembled WGS sequence"/>
</dbReference>
<feature type="domain" description="Nitroreductase" evidence="6">
    <location>
        <begin position="64"/>
        <end position="150"/>
    </location>
</feature>
<keyword evidence="3" id="KW-0285">Flavoprotein</keyword>
<dbReference type="PANTHER" id="PTHR43673:SF2">
    <property type="entry name" value="NITROREDUCTASE"/>
    <property type="match status" value="1"/>
</dbReference>
<dbReference type="EMBL" id="LGFT01000031">
    <property type="protein sequence ID" value="KUK44222.1"/>
    <property type="molecule type" value="Genomic_DNA"/>
</dbReference>
<dbReference type="AlphaFoldDB" id="A0A117MC79"/>
<dbReference type="InterPro" id="IPR000415">
    <property type="entry name" value="Nitroreductase-like"/>
</dbReference>
<evidence type="ECO:0000313" key="10">
    <source>
        <dbReference type="Proteomes" id="UP000057043"/>
    </source>
</evidence>
<gene>
    <name evidence="7" type="ORF">XD72_1426</name>
    <name evidence="8" type="ORF">XE07_1412</name>
</gene>
<comment type="cofactor">
    <cofactor evidence="1">
        <name>FMN</name>
        <dbReference type="ChEBI" id="CHEBI:58210"/>
    </cofactor>
</comment>
<dbReference type="PATRIC" id="fig|301375.6.peg.529"/>
<evidence type="ECO:0000259" key="6">
    <source>
        <dbReference type="Pfam" id="PF00881"/>
    </source>
</evidence>
<proteinExistence type="inferred from homology"/>
<keyword evidence="4" id="KW-0288">FMN</keyword>
<evidence type="ECO:0000313" key="8">
    <source>
        <dbReference type="EMBL" id="KUK96057.1"/>
    </source>
</evidence>
<accession>A0A117MC79</accession>
<dbReference type="Proteomes" id="UP000057043">
    <property type="component" value="Unassembled WGS sequence"/>
</dbReference>
<dbReference type="SUPFAM" id="SSF55469">
    <property type="entry name" value="FMN-dependent nitroreductase-like"/>
    <property type="match status" value="1"/>
</dbReference>
<evidence type="ECO:0000256" key="5">
    <source>
        <dbReference type="ARBA" id="ARBA00023002"/>
    </source>
</evidence>
<dbReference type="Pfam" id="PF00881">
    <property type="entry name" value="Nitroreductase"/>
    <property type="match status" value="1"/>
</dbReference>
<evidence type="ECO:0000313" key="7">
    <source>
        <dbReference type="EMBL" id="KUK44222.1"/>
    </source>
</evidence>
<dbReference type="EMBL" id="LGHB01000021">
    <property type="protein sequence ID" value="KUK96057.1"/>
    <property type="molecule type" value="Genomic_DNA"/>
</dbReference>
<name>A0A117MC79_9EURY</name>
<evidence type="ECO:0000256" key="3">
    <source>
        <dbReference type="ARBA" id="ARBA00022630"/>
    </source>
</evidence>
<dbReference type="InterPro" id="IPR029479">
    <property type="entry name" value="Nitroreductase"/>
</dbReference>
<dbReference type="PANTHER" id="PTHR43673">
    <property type="entry name" value="NAD(P)H NITROREDUCTASE YDGI-RELATED"/>
    <property type="match status" value="1"/>
</dbReference>
<evidence type="ECO:0000256" key="2">
    <source>
        <dbReference type="ARBA" id="ARBA00007118"/>
    </source>
</evidence>
<organism evidence="8 9">
    <name type="scientific">Methanothrix harundinacea</name>
    <dbReference type="NCBI Taxonomy" id="301375"/>
    <lineage>
        <taxon>Archaea</taxon>
        <taxon>Methanobacteriati</taxon>
        <taxon>Methanobacteriota</taxon>
        <taxon>Stenosarchaea group</taxon>
        <taxon>Methanomicrobia</taxon>
        <taxon>Methanotrichales</taxon>
        <taxon>Methanotrichaceae</taxon>
        <taxon>Methanothrix</taxon>
    </lineage>
</organism>
<protein>
    <submittedName>
        <fullName evidence="8">NADH dehydrogenase/NAD(P)H nitroreductase, putative</fullName>
    </submittedName>
</protein>
<reference evidence="8" key="1">
    <citation type="journal article" date="2015" name="MBio">
        <title>Genome-resolved metagenomic analysis reveals roles for candidate phyla and other microbial community members in biogeochemical transformations in oil reservoirs.</title>
        <authorList>
            <person name="Hu P."/>
            <person name="Tom L."/>
            <person name="Singh A."/>
            <person name="Thomas B.C."/>
            <person name="Baker B.J."/>
            <person name="Piceno Y.M."/>
            <person name="Andersen G.L."/>
            <person name="Banfield J.F."/>
        </authorList>
    </citation>
    <scope>NUCLEOTIDE SEQUENCE [LARGE SCALE GENOMIC DNA]</scope>
    <source>
        <strain evidence="8">56_747</strain>
    </source>
</reference>